<evidence type="ECO:0000313" key="10">
    <source>
        <dbReference type="Proteomes" id="UP001583280"/>
    </source>
</evidence>
<keyword evidence="7" id="KW-0732">Signal</keyword>
<evidence type="ECO:0000259" key="8">
    <source>
        <dbReference type="Pfam" id="PF01095"/>
    </source>
</evidence>
<keyword evidence="4" id="KW-0378">Hydrolase</keyword>
<feature type="compositionally biased region" description="Low complexity" evidence="6">
    <location>
        <begin position="167"/>
        <end position="188"/>
    </location>
</feature>
<feature type="compositionally biased region" description="Polar residues" evidence="6">
    <location>
        <begin position="83"/>
        <end position="97"/>
    </location>
</feature>
<sequence>MVRVSALALVLSLSGFIADVQAAPHGTEPILDSRGEQRREVLSSSCKAKPSSPPVHDGVTRSSSNSSNSGRNYGDNGNGKMHGNNSPNRGKGHQSQTNKEHSGSSHRYDNGRGPTRSQGPGNSRFPASNKGPGSSKGPKVSYGNSHGKDNGKGYNNGNGNGSGHGVGVSHFTTTVTTATSSHSASSSSNNPGKISDSSVLVSSSSVTSPAPAMTLTSTIASSRPEASSLSSVIFQAVTSASSSASVPTQPSSYIVTLAPSFSNSSMAMSPSHPNSTTTTSLLNSTTTLSSSPTLSSFVSLTYTSLSASISSFGNSATPFVTLSETLTTSLEAPSSDFSSIFTISITSTDSSTINPLPTEAATTSTEAITESTDDGLVDSESSSGRETLVATDTVESTSTVYGSDITETSAVKTTVTTSSLADIETSTTETLSAISGSVTETTPAAISTSVGIETSATETSTTSYPSNSSTTASSVDTSTTDISSVIYTLVNNTVTPGSGGSVSISTEDFTTSSSAITESSMNSDPSSTPYDITANPTAALYTTSVAANTSIADNTSVAANTANTAVAMTTSAALFTTDNGLTSTSVTLSTETSSSSTLAATTTSVATVPSSITTTSSTVYSTSSTSSGTAVTVAQDGSAQFTAINQAIAYAQASGIPTVSVLAGTYTEAVTISSTASITIAGPTAASYADNKVTISQPGRVVTYNAAARVAWRNVKIASTDATAASTAGGAIYLRGGKNAFYGCSLVCAGAGCLTGNYAAALVTDSYLEASDKLMYAYPSVYLFRTRVVPTASNALVVYNQGATINSVIYNSTIVLDSSEIVQKSGATNTNVFLAAANSAGGSVALLRNTSIASFVAASGVHVDSKTQATGNFYTEFLTSGAGAYKSNSAARAAYVTSAIDASALGNYELKAFFAGVTPSVASTDVNWIDADIVAAISASNSQQAIQATATTTTTTISSTSTSTLITTTTAATTTTTTVPSTFTVAATPTAGQYGSVQSAVLALPNDGAAYTIYILAGTYTEQLSINRTGMVTLRGETTYANDYTQNKVRIEFSRGYLTSLSRNEETPVLYSRKTDGSGLSLYNIDFVNTYPQTSNTAALAADFYGKKMAAYGCSFVGFQDTLLANQGTQVFSNCYIEGSVDFIWGYSKAFFHQCYIASNTAKGASITAQNRPSSAWAGGFVFDSCYVTYTAAYGTTMGQTYLGRPWSSYAVAVFRNSYLDKHINAAGWSIWSTSAPQTDNVFFGEFNNTGPGAWTSTTERATFATNMTVEQSSTYDLGTFLGDTSWVDNTAYGYVPSYPLAAETSTTETETTKTFTWAVPTNGTEPPVGAVLVSVDGSVEGSFSNLTFAIASLPSDSTPQAIFIYPGTYTEQVPSIKRSGPVMLIGYTTATPGSSYSSNTVTLTQARGLSVSPLPTGHSNSETATIATGSTQIALYNIAIINSDNLDGAQKSYVTLAASLYGTHISMYGCSMIGWQDTLLTGQTNGYMYFESSYISGAIDFIWGYSAAYFKGCTIAAKQAKSCITAHNRASSSAIGAYVFDQCLFTAATTEGFSVSSLSQSVYLGRPYNSYARVAVKQSYLGSIIAPAGWKQWSTTSPNLEYVTFAEFNNTGPGNWENNAASREAFGSATLLESDSYPLSGVMDSTSWIDLTRWDSIQTPQETDSSTTVTPEITTYNGTTPPTGAFIVSKTPIENTVTYSTIQEALNALPSSSKTTATVFIYPGSYYEQLTLNKSGTTVFLGYSERPEDYSANTVTINFDHGIDTQADQSNSDGATVYATGNYFKAQNINFANTYGTATNYASLGFAVRSSKYASLYQCSVVGSQDALLINGNLFAANSYIEGTIDMIWGSGRGYFLNSTIAPSRDDISLTADKRASNTTAGGFVFDKCTVTPAKGAKYSEISLGRPWNNLARVAYVESYLDSCVQASGWEQWSKSSPQTDGVLFGEYANSGPGADTSARAAFATQLSDSEVAQFELATFFGDASWVDTTLLTSSPFVAGNATITKVVTVTQTVTVSGVTTTTATISGSHTLSVTVTSTVSSKTTVTAEPTTTVTKVEKTTITNVETSSIPGKTTTVVATVISDIGTTVTPAPKTVTSTLKSTTTVTSTSVTTLKASTIKSTTTISSVVTTTAKPVSTTVTVFSTVYATSTAKQSTISTTSTLFKTVGSTDATTTSLKAKTVSATVTTTSVKTTKKTTTLSCIPTLARRSFDEVAEEDLAKRAVTEYRTSTITVTSNALATSTVFKTGSATTITVKATVTVVSTVTLKAATPTVIVTSTATKASTVKVTGSDVTVSSTTTKTTGKATTLDPVTSTSTVTAMATTTTVVKSTVTSAAVTSIATTSVVSTVTIPASTSTKTVTSVSTIKTTVTPTPVTKVTVKTVTVSLVPSTTVTLQSTVTKTKTVEVKSTITQWATKTAKNAPTCA</sequence>
<dbReference type="InterPro" id="IPR012334">
    <property type="entry name" value="Pectin_lyas_fold"/>
</dbReference>
<comment type="similarity">
    <text evidence="2">Belongs to the pectinesterase family.</text>
</comment>
<accession>A0ABR3YTI1</accession>
<evidence type="ECO:0000313" key="9">
    <source>
        <dbReference type="EMBL" id="KAL1891654.1"/>
    </source>
</evidence>
<dbReference type="InterPro" id="IPR011050">
    <property type="entry name" value="Pectin_lyase_fold/virulence"/>
</dbReference>
<feature type="region of interest" description="Disordered" evidence="6">
    <location>
        <begin position="354"/>
        <end position="389"/>
    </location>
</feature>
<feature type="compositionally biased region" description="Basic and acidic residues" evidence="6">
    <location>
        <begin position="98"/>
        <end position="110"/>
    </location>
</feature>
<keyword evidence="10" id="KW-1185">Reference proteome</keyword>
<evidence type="ECO:0000256" key="2">
    <source>
        <dbReference type="ARBA" id="ARBA00008891"/>
    </source>
</evidence>
<name>A0ABR3YTI1_9PEZI</name>
<feature type="domain" description="Pectinesterase catalytic" evidence="8">
    <location>
        <begin position="1696"/>
        <end position="1982"/>
    </location>
</feature>
<evidence type="ECO:0000256" key="4">
    <source>
        <dbReference type="ARBA" id="ARBA00022801"/>
    </source>
</evidence>
<feature type="region of interest" description="Disordered" evidence="6">
    <location>
        <begin position="450"/>
        <end position="476"/>
    </location>
</feature>
<evidence type="ECO:0000256" key="3">
    <source>
        <dbReference type="ARBA" id="ARBA00013229"/>
    </source>
</evidence>
<evidence type="ECO:0000256" key="6">
    <source>
        <dbReference type="SAM" id="MobiDB-lite"/>
    </source>
</evidence>
<dbReference type="Pfam" id="PF01095">
    <property type="entry name" value="Pectinesterase"/>
    <property type="match status" value="3"/>
</dbReference>
<gene>
    <name evidence="9" type="ORF">Cpir12675_004874</name>
</gene>
<dbReference type="EC" id="3.1.1.11" evidence="3"/>
<protein>
    <recommendedName>
        <fullName evidence="3">pectinesterase</fullName>
        <ecNumber evidence="3">3.1.1.11</ecNumber>
    </recommendedName>
</protein>
<dbReference type="InterPro" id="IPR000070">
    <property type="entry name" value="Pectinesterase_cat"/>
</dbReference>
<dbReference type="PANTHER" id="PTHR31321">
    <property type="entry name" value="ACYL-COA THIOESTER HYDROLASE YBHC-RELATED"/>
    <property type="match status" value="1"/>
</dbReference>
<feature type="signal peptide" evidence="7">
    <location>
        <begin position="1"/>
        <end position="22"/>
    </location>
</feature>
<comment type="caution">
    <text evidence="9">The sequence shown here is derived from an EMBL/GenBank/DDBJ whole genome shotgun (WGS) entry which is preliminary data.</text>
</comment>
<feature type="chain" id="PRO_5045364131" description="pectinesterase" evidence="7">
    <location>
        <begin position="23"/>
        <end position="2427"/>
    </location>
</feature>
<dbReference type="EMBL" id="JAWDJO010000149">
    <property type="protein sequence ID" value="KAL1891654.1"/>
    <property type="molecule type" value="Genomic_DNA"/>
</dbReference>
<feature type="domain" description="Pectinesterase catalytic" evidence="8">
    <location>
        <begin position="1332"/>
        <end position="1618"/>
    </location>
</feature>
<dbReference type="Proteomes" id="UP001583280">
    <property type="component" value="Unassembled WGS sequence"/>
</dbReference>
<feature type="compositionally biased region" description="Low complexity" evidence="6">
    <location>
        <begin position="62"/>
        <end position="79"/>
    </location>
</feature>
<feature type="compositionally biased region" description="Basic and acidic residues" evidence="6">
    <location>
        <begin position="31"/>
        <end position="41"/>
    </location>
</feature>
<feature type="domain" description="Pectinesterase catalytic" evidence="8">
    <location>
        <begin position="985"/>
        <end position="1282"/>
    </location>
</feature>
<feature type="compositionally biased region" description="Gly residues" evidence="6">
    <location>
        <begin position="154"/>
        <end position="166"/>
    </location>
</feature>
<feature type="compositionally biased region" description="Low complexity" evidence="6">
    <location>
        <begin position="453"/>
        <end position="476"/>
    </location>
</feature>
<proteinExistence type="inferred from homology"/>
<comment type="pathway">
    <text evidence="1">Glycan metabolism; pectin degradation; 2-dehydro-3-deoxy-D-gluconate from pectin: step 1/5.</text>
</comment>
<dbReference type="PANTHER" id="PTHR31321:SF58">
    <property type="entry name" value="METHYLESTERASE, PUTATIVE-RELATED"/>
    <property type="match status" value="1"/>
</dbReference>
<organism evidence="9 10">
    <name type="scientific">Ceratocystis pirilliformis</name>
    <dbReference type="NCBI Taxonomy" id="259994"/>
    <lineage>
        <taxon>Eukaryota</taxon>
        <taxon>Fungi</taxon>
        <taxon>Dikarya</taxon>
        <taxon>Ascomycota</taxon>
        <taxon>Pezizomycotina</taxon>
        <taxon>Sordariomycetes</taxon>
        <taxon>Hypocreomycetidae</taxon>
        <taxon>Microascales</taxon>
        <taxon>Ceratocystidaceae</taxon>
        <taxon>Ceratocystis</taxon>
    </lineage>
</organism>
<keyword evidence="5" id="KW-0063">Aspartyl esterase</keyword>
<dbReference type="Gene3D" id="2.160.20.10">
    <property type="entry name" value="Single-stranded right-handed beta-helix, Pectin lyase-like"/>
    <property type="match status" value="4"/>
</dbReference>
<feature type="compositionally biased region" description="Low complexity" evidence="6">
    <location>
        <begin position="354"/>
        <end position="370"/>
    </location>
</feature>
<evidence type="ECO:0000256" key="5">
    <source>
        <dbReference type="ARBA" id="ARBA00023085"/>
    </source>
</evidence>
<dbReference type="SUPFAM" id="SSF51126">
    <property type="entry name" value="Pectin lyase-like"/>
    <property type="match status" value="4"/>
</dbReference>
<feature type="region of interest" description="Disordered" evidence="6">
    <location>
        <begin position="265"/>
        <end position="292"/>
    </location>
</feature>
<feature type="region of interest" description="Disordered" evidence="6">
    <location>
        <begin position="28"/>
        <end position="198"/>
    </location>
</feature>
<reference evidence="9 10" key="1">
    <citation type="journal article" date="2024" name="IMA Fungus">
        <title>IMA Genome - F19 : A genome assembly and annotation guide to empower mycologists, including annotated draft genome sequences of Ceratocystis pirilliformis, Diaporthe australafricana, Fusarium ophioides, Paecilomyces lecythidis, and Sporothrix stenoceras.</title>
        <authorList>
            <person name="Aylward J."/>
            <person name="Wilson A.M."/>
            <person name="Visagie C.M."/>
            <person name="Spraker J."/>
            <person name="Barnes I."/>
            <person name="Buitendag C."/>
            <person name="Ceriani C."/>
            <person name="Del Mar Angel L."/>
            <person name="du Plessis D."/>
            <person name="Fuchs T."/>
            <person name="Gasser K."/>
            <person name="Kramer D."/>
            <person name="Li W."/>
            <person name="Munsamy K."/>
            <person name="Piso A."/>
            <person name="Price J.L."/>
            <person name="Sonnekus B."/>
            <person name="Thomas C."/>
            <person name="van der Nest A."/>
            <person name="van Dijk A."/>
            <person name="van Heerden A."/>
            <person name="van Vuuren N."/>
            <person name="Yilmaz N."/>
            <person name="Duong T.A."/>
            <person name="van der Merwe N.A."/>
            <person name="Wingfield M.J."/>
            <person name="Wingfield B.D."/>
        </authorList>
    </citation>
    <scope>NUCLEOTIDE SEQUENCE [LARGE SCALE GENOMIC DNA]</scope>
    <source>
        <strain evidence="9 10">CMW 12675</strain>
    </source>
</reference>
<evidence type="ECO:0000256" key="7">
    <source>
        <dbReference type="SAM" id="SignalP"/>
    </source>
</evidence>
<evidence type="ECO:0000256" key="1">
    <source>
        <dbReference type="ARBA" id="ARBA00005184"/>
    </source>
</evidence>